<dbReference type="Proteomes" id="UP000262172">
    <property type="component" value="Unassembled WGS sequence"/>
</dbReference>
<dbReference type="Gene3D" id="3.40.50.1820">
    <property type="entry name" value="alpha/beta hydrolase"/>
    <property type="match status" value="1"/>
</dbReference>
<sequence length="262" mass="27614">MRSGEGDDLVVLEAGLGISGRYWGPVQERIAGAARVVAYERAGYGTSTPCTLHRDLAGLTDDLRSVIESEPHRRLVLVGHSWGGPIVRMLAARLCAAGVPPAGVVLVDQSDEHAADLYVSPMMRWASAAQARLLPPLAQMRMLAPLMRSTLAGLPEPWRAATAVASSTIAAARAAAAELRQVAGGVDQLQNASPDLSEVPVTVLSGGRSTFADRRMRARLVAAHGATARALDARFVIAKYSGHLIPITEPELVAAEAVALLH</sequence>
<dbReference type="GO" id="GO:0016020">
    <property type="term" value="C:membrane"/>
    <property type="evidence" value="ECO:0007669"/>
    <property type="project" value="TreeGrafter"/>
</dbReference>
<gene>
    <name evidence="2" type="ORF">DY023_03030</name>
</gene>
<evidence type="ECO:0000259" key="1">
    <source>
        <dbReference type="Pfam" id="PF12697"/>
    </source>
</evidence>
<dbReference type="InterPro" id="IPR000073">
    <property type="entry name" value="AB_hydrolase_1"/>
</dbReference>
<name>A0A371NXF6_9MICO</name>
<accession>A0A371NXF6</accession>
<dbReference type="InterPro" id="IPR029058">
    <property type="entry name" value="AB_hydrolase_fold"/>
</dbReference>
<dbReference type="EMBL" id="QUAB01000015">
    <property type="protein sequence ID" value="REJ07719.1"/>
    <property type="molecule type" value="Genomic_DNA"/>
</dbReference>
<keyword evidence="2" id="KW-0378">Hydrolase</keyword>
<dbReference type="InterPro" id="IPR050266">
    <property type="entry name" value="AB_hydrolase_sf"/>
</dbReference>
<organism evidence="2 3">
    <name type="scientific">Microbacterium bovistercoris</name>
    <dbReference type="NCBI Taxonomy" id="2293570"/>
    <lineage>
        <taxon>Bacteria</taxon>
        <taxon>Bacillati</taxon>
        <taxon>Actinomycetota</taxon>
        <taxon>Actinomycetes</taxon>
        <taxon>Micrococcales</taxon>
        <taxon>Microbacteriaceae</taxon>
        <taxon>Microbacterium</taxon>
    </lineage>
</organism>
<dbReference type="OrthoDB" id="7185741at2"/>
<feature type="domain" description="AB hydrolase-1" evidence="1">
    <location>
        <begin position="10"/>
        <end position="255"/>
    </location>
</feature>
<comment type="caution">
    <text evidence="2">The sequence shown here is derived from an EMBL/GenBank/DDBJ whole genome shotgun (WGS) entry which is preliminary data.</text>
</comment>
<protein>
    <submittedName>
        <fullName evidence="2">Alpha/beta hydrolase</fullName>
    </submittedName>
</protein>
<evidence type="ECO:0000313" key="2">
    <source>
        <dbReference type="EMBL" id="REJ07719.1"/>
    </source>
</evidence>
<keyword evidence="3" id="KW-1185">Reference proteome</keyword>
<dbReference type="GO" id="GO:0016787">
    <property type="term" value="F:hydrolase activity"/>
    <property type="evidence" value="ECO:0007669"/>
    <property type="project" value="UniProtKB-KW"/>
</dbReference>
<dbReference type="SUPFAM" id="SSF53474">
    <property type="entry name" value="alpha/beta-Hydrolases"/>
    <property type="match status" value="1"/>
</dbReference>
<dbReference type="AlphaFoldDB" id="A0A371NXF6"/>
<proteinExistence type="predicted"/>
<dbReference type="PANTHER" id="PTHR43798">
    <property type="entry name" value="MONOACYLGLYCEROL LIPASE"/>
    <property type="match status" value="1"/>
</dbReference>
<reference evidence="2 3" key="1">
    <citation type="submission" date="2018-08" db="EMBL/GenBank/DDBJ databases">
        <title>Isolation, diversity and antifungal activity of Actinobacteria from cow dung.</title>
        <authorList>
            <person name="Ling L."/>
        </authorList>
    </citation>
    <scope>NUCLEOTIDE SEQUENCE [LARGE SCALE GENOMIC DNA]</scope>
    <source>
        <strain evidence="2 3">NEAU-LLE</strain>
    </source>
</reference>
<evidence type="ECO:0000313" key="3">
    <source>
        <dbReference type="Proteomes" id="UP000262172"/>
    </source>
</evidence>
<dbReference type="PANTHER" id="PTHR43798:SF33">
    <property type="entry name" value="HYDROLASE, PUTATIVE (AFU_ORTHOLOGUE AFUA_2G14860)-RELATED"/>
    <property type="match status" value="1"/>
</dbReference>
<dbReference type="Pfam" id="PF12697">
    <property type="entry name" value="Abhydrolase_6"/>
    <property type="match status" value="1"/>
</dbReference>